<protein>
    <recommendedName>
        <fullName evidence="3">Sulfotransferase domain-containing protein</fullName>
    </recommendedName>
</protein>
<feature type="domain" description="Sulfotransferase" evidence="3">
    <location>
        <begin position="77"/>
        <end position="245"/>
    </location>
</feature>
<evidence type="ECO:0000256" key="1">
    <source>
        <dbReference type="ARBA" id="ARBA00005771"/>
    </source>
</evidence>
<comment type="caution">
    <text evidence="4">The sequence shown here is derived from an EMBL/GenBank/DDBJ whole genome shotgun (WGS) entry which is preliminary data.</text>
</comment>
<dbReference type="InterPro" id="IPR027417">
    <property type="entry name" value="P-loop_NTPase"/>
</dbReference>
<dbReference type="SUPFAM" id="SSF52540">
    <property type="entry name" value="P-loop containing nucleoside triphosphate hydrolases"/>
    <property type="match status" value="1"/>
</dbReference>
<evidence type="ECO:0000313" key="4">
    <source>
        <dbReference type="EMBL" id="HGF99111.1"/>
    </source>
</evidence>
<dbReference type="PANTHER" id="PTHR11783">
    <property type="entry name" value="SULFOTRANSFERASE SULT"/>
    <property type="match status" value="1"/>
</dbReference>
<evidence type="ECO:0000259" key="3">
    <source>
        <dbReference type="Pfam" id="PF00685"/>
    </source>
</evidence>
<comment type="similarity">
    <text evidence="1">Belongs to the sulfotransferase 1 family.</text>
</comment>
<gene>
    <name evidence="4" type="ORF">ENR15_00140</name>
</gene>
<proteinExistence type="inferred from homology"/>
<sequence length="260" mass="30784">MKIMPSKIETALRYLMVYSLSDILPLYIVNEHPKSGGTWVGQMLGQALDLPFPRNQLPLLRPSIMHGHYLNPWTMKNVVVVWRDGRDVMVSWYHHSLFEHTSGRNLAHVKACRQRLNFQNYEDIQKNLPKFIEYCFTQRQESLRFSWVDFVRQWHQHPEAVCVRYEDLRKQPLLELNRIVKELTGQIVSETKLQEIVDNFSFEKQSGRVPGQEQKNNFLRKGIVGDWQNNFSKEACEVFDRYAGDELIMLGYESDRSWIH</sequence>
<name>A0A7C3VE45_9CYAN</name>
<reference evidence="4" key="1">
    <citation type="journal article" date="2020" name="mSystems">
        <title>Genome- and Community-Level Interaction Insights into Carbon Utilization and Element Cycling Functions of Hydrothermarchaeota in Hydrothermal Sediment.</title>
        <authorList>
            <person name="Zhou Z."/>
            <person name="Liu Y."/>
            <person name="Xu W."/>
            <person name="Pan J."/>
            <person name="Luo Z.H."/>
            <person name="Li M."/>
        </authorList>
    </citation>
    <scope>NUCLEOTIDE SEQUENCE [LARGE SCALE GENOMIC DNA]</scope>
    <source>
        <strain evidence="4">SpSt-374</strain>
    </source>
</reference>
<keyword evidence="2" id="KW-0808">Transferase</keyword>
<dbReference type="EMBL" id="DSPX01000002">
    <property type="protein sequence ID" value="HGF99111.1"/>
    <property type="molecule type" value="Genomic_DNA"/>
</dbReference>
<dbReference type="AlphaFoldDB" id="A0A7C3VE45"/>
<dbReference type="Gene3D" id="3.40.50.300">
    <property type="entry name" value="P-loop containing nucleotide triphosphate hydrolases"/>
    <property type="match status" value="1"/>
</dbReference>
<accession>A0A7C3VE45</accession>
<dbReference type="Pfam" id="PF00685">
    <property type="entry name" value="Sulfotransfer_1"/>
    <property type="match status" value="1"/>
</dbReference>
<dbReference type="InterPro" id="IPR000863">
    <property type="entry name" value="Sulfotransferase_dom"/>
</dbReference>
<organism evidence="4">
    <name type="scientific">Planktothricoides sp. SpSt-374</name>
    <dbReference type="NCBI Taxonomy" id="2282167"/>
    <lineage>
        <taxon>Bacteria</taxon>
        <taxon>Bacillati</taxon>
        <taxon>Cyanobacteriota</taxon>
        <taxon>Cyanophyceae</taxon>
        <taxon>Oscillatoriophycideae</taxon>
        <taxon>Oscillatoriales</taxon>
        <taxon>Oscillatoriaceae</taxon>
        <taxon>Planktothricoides</taxon>
    </lineage>
</organism>
<dbReference type="GO" id="GO:0008146">
    <property type="term" value="F:sulfotransferase activity"/>
    <property type="evidence" value="ECO:0007669"/>
    <property type="project" value="InterPro"/>
</dbReference>
<evidence type="ECO:0000256" key="2">
    <source>
        <dbReference type="ARBA" id="ARBA00022679"/>
    </source>
</evidence>